<dbReference type="AlphaFoldDB" id="A0A0D3J5K1"/>
<dbReference type="RefSeq" id="XP_005771215.1">
    <property type="nucleotide sequence ID" value="XM_005771158.1"/>
</dbReference>
<dbReference type="KEGG" id="ehx:EMIHUDRAFT_209603"/>
<feature type="compositionally biased region" description="Basic and acidic residues" evidence="1">
    <location>
        <begin position="122"/>
        <end position="133"/>
    </location>
</feature>
<feature type="compositionally biased region" description="Acidic residues" evidence="1">
    <location>
        <begin position="111"/>
        <end position="121"/>
    </location>
</feature>
<name>A0A0D3J5K1_EMIH1</name>
<accession>A0A0D3J5K1</accession>
<protein>
    <submittedName>
        <fullName evidence="2">Uncharacterized protein</fullName>
    </submittedName>
</protein>
<evidence type="ECO:0000256" key="1">
    <source>
        <dbReference type="SAM" id="MobiDB-lite"/>
    </source>
</evidence>
<dbReference type="GeneID" id="17264482"/>
<dbReference type="RefSeq" id="XP_005771364.1">
    <property type="nucleotide sequence ID" value="XM_005771307.1"/>
</dbReference>
<sequence>MIRPGRVDVIHEVGDATPHQMRMLYLNFFPDRPQLADAFAEALSGSSVSMARRCSPDLCSPSRDAAACEGAAELATGAGEEARRSGSSESSERAAGPSPAHEAYLPPTLEAGEERDAESDADSVHSDGRRDLSCHSPRNSSGAGPPPPIDELSFEDNADAFPEPFEATASAPAHGAFPDERSGGAANASPRKLTGYSSETLNRPRLPPSHRHPMPSYGAARRSAGVSAKRRGGSRPRGSYADEARAGSGGESRTPGEPRSRARLQGRSREDSGELLQRCTVYCCALSLDLKRLAQESGA</sequence>
<feature type="compositionally biased region" description="Basic and acidic residues" evidence="1">
    <location>
        <begin position="80"/>
        <end position="92"/>
    </location>
</feature>
<dbReference type="EnsemblProtists" id="EOD18786">
    <property type="protein sequence ID" value="EOD18786"/>
    <property type="gene ID" value="EMIHUDRAFT_209364"/>
</dbReference>
<reference evidence="3" key="1">
    <citation type="journal article" date="2013" name="Nature">
        <title>Pan genome of the phytoplankton Emiliania underpins its global distribution.</title>
        <authorList>
            <person name="Read B.A."/>
            <person name="Kegel J."/>
            <person name="Klute M.J."/>
            <person name="Kuo A."/>
            <person name="Lefebvre S.C."/>
            <person name="Maumus F."/>
            <person name="Mayer C."/>
            <person name="Miller J."/>
            <person name="Monier A."/>
            <person name="Salamov A."/>
            <person name="Young J."/>
            <person name="Aguilar M."/>
            <person name="Claverie J.M."/>
            <person name="Frickenhaus S."/>
            <person name="Gonzalez K."/>
            <person name="Herman E.K."/>
            <person name="Lin Y.C."/>
            <person name="Napier J."/>
            <person name="Ogata H."/>
            <person name="Sarno A.F."/>
            <person name="Shmutz J."/>
            <person name="Schroeder D."/>
            <person name="de Vargas C."/>
            <person name="Verret F."/>
            <person name="von Dassow P."/>
            <person name="Valentin K."/>
            <person name="Van de Peer Y."/>
            <person name="Wheeler G."/>
            <person name="Dacks J.B."/>
            <person name="Delwiche C.F."/>
            <person name="Dyhrman S.T."/>
            <person name="Glockner G."/>
            <person name="John U."/>
            <person name="Richards T."/>
            <person name="Worden A.Z."/>
            <person name="Zhang X."/>
            <person name="Grigoriev I.V."/>
            <person name="Allen A.E."/>
            <person name="Bidle K."/>
            <person name="Borodovsky M."/>
            <person name="Bowler C."/>
            <person name="Brownlee C."/>
            <person name="Cock J.M."/>
            <person name="Elias M."/>
            <person name="Gladyshev V.N."/>
            <person name="Groth M."/>
            <person name="Guda C."/>
            <person name="Hadaegh A."/>
            <person name="Iglesias-Rodriguez M.D."/>
            <person name="Jenkins J."/>
            <person name="Jones B.M."/>
            <person name="Lawson T."/>
            <person name="Leese F."/>
            <person name="Lindquist E."/>
            <person name="Lobanov A."/>
            <person name="Lomsadze A."/>
            <person name="Malik S.B."/>
            <person name="Marsh M.E."/>
            <person name="Mackinder L."/>
            <person name="Mock T."/>
            <person name="Mueller-Roeber B."/>
            <person name="Pagarete A."/>
            <person name="Parker M."/>
            <person name="Probert I."/>
            <person name="Quesneville H."/>
            <person name="Raines C."/>
            <person name="Rensing S.A."/>
            <person name="Riano-Pachon D.M."/>
            <person name="Richier S."/>
            <person name="Rokitta S."/>
            <person name="Shiraiwa Y."/>
            <person name="Soanes D.M."/>
            <person name="van der Giezen M."/>
            <person name="Wahlund T.M."/>
            <person name="Williams B."/>
            <person name="Wilson W."/>
            <person name="Wolfe G."/>
            <person name="Wurch L.L."/>
        </authorList>
    </citation>
    <scope>NUCLEOTIDE SEQUENCE</scope>
</reference>
<dbReference type="EnsemblProtists" id="EOD18935">
    <property type="protein sequence ID" value="EOD18935"/>
    <property type="gene ID" value="EMIHUDRAFT_209603"/>
</dbReference>
<dbReference type="Proteomes" id="UP000013827">
    <property type="component" value="Unassembled WGS sequence"/>
</dbReference>
<reference evidence="2" key="2">
    <citation type="submission" date="2024-10" db="UniProtKB">
        <authorList>
            <consortium name="EnsemblProtists"/>
        </authorList>
    </citation>
    <scope>IDENTIFICATION</scope>
</reference>
<dbReference type="KEGG" id="ehx:EMIHUDRAFT_209364"/>
<evidence type="ECO:0000313" key="3">
    <source>
        <dbReference type="Proteomes" id="UP000013827"/>
    </source>
</evidence>
<feature type="region of interest" description="Disordered" evidence="1">
    <location>
        <begin position="71"/>
        <end position="273"/>
    </location>
</feature>
<evidence type="ECO:0000313" key="2">
    <source>
        <dbReference type="EnsemblProtists" id="EOD18786"/>
    </source>
</evidence>
<dbReference type="PaxDb" id="2903-EOD18786"/>
<dbReference type="GeneID" id="17264333"/>
<organism evidence="2 3">
    <name type="scientific">Emiliania huxleyi (strain CCMP1516)</name>
    <dbReference type="NCBI Taxonomy" id="280463"/>
    <lineage>
        <taxon>Eukaryota</taxon>
        <taxon>Haptista</taxon>
        <taxon>Haptophyta</taxon>
        <taxon>Prymnesiophyceae</taxon>
        <taxon>Isochrysidales</taxon>
        <taxon>Noelaerhabdaceae</taxon>
        <taxon>Emiliania</taxon>
    </lineage>
</organism>
<proteinExistence type="predicted"/>
<keyword evidence="3" id="KW-1185">Reference proteome</keyword>
<dbReference type="HOGENOM" id="CLU_932013_0_0_1"/>